<feature type="transmembrane region" description="Helical" evidence="1">
    <location>
        <begin position="72"/>
        <end position="93"/>
    </location>
</feature>
<feature type="transmembrane region" description="Helical" evidence="1">
    <location>
        <begin position="40"/>
        <end position="60"/>
    </location>
</feature>
<comment type="caution">
    <text evidence="2">The sequence shown here is derived from an EMBL/GenBank/DDBJ whole genome shotgun (WGS) entry which is preliminary data.</text>
</comment>
<protein>
    <submittedName>
        <fullName evidence="2">Uncharacterized protein</fullName>
    </submittedName>
</protein>
<keyword evidence="1" id="KW-0472">Membrane</keyword>
<sequence>MMLQLDLTNVLIALALFAVALRPQAWSAHAVAAVSAWLAAYTLTNGIFAFIVIIVALKLTDRPFYSPKISRFLAFWIVNTIVLSILYFPGIPVSEGIPHPKLIDLIHFTLAYLGNPIGSLLWYPFAKQFDVPASTTLNTTLGVGLVVAALVSARMAWDGLRQRRADALVLFLFVGLAVISALATAWGRAAFDAAGVSNANSSRYSIFAAYLPLGLLLYHTARFRTDAHPGAHPGAHPVDGPRRGFALGALAVFVAASAVSYARAVPIYKDSRELNRLLSEAYALDNFGSEYNWVIYPVPAMVLKTKMDLLLRGLGPYRYSHGESVHLTTPTTETLRAAPGRTVTQSFALDTTGLQALRIATSAGAPLPDGQALDWTLLARTDGGREEIGKGRIVVQNGLPVIVPLKRMPSCRPYASQTPAACRSALELVLRTDMPEGAMKGEIPFALHQSPDAAAMPAATLDGTALPSGAVLGIDAIYARSRT</sequence>
<reference evidence="2 3" key="1">
    <citation type="submission" date="2018-07" db="EMBL/GenBank/DDBJ databases">
        <title>Genome sequence of Roseomonas fauriae ATCC 49958.</title>
        <authorList>
            <person name="Sant'Anna F.H."/>
            <person name="Baldani J.I."/>
            <person name="Zilli J.E."/>
            <person name="Reis V.M."/>
            <person name="Hartmann A."/>
            <person name="Cruz L."/>
            <person name="de Souza E.M."/>
            <person name="de Oliveira Pedrosa F."/>
            <person name="Passaglia L.M.P."/>
        </authorList>
    </citation>
    <scope>NUCLEOTIDE SEQUENCE [LARGE SCALE GENOMIC DNA]</scope>
    <source>
        <strain evidence="2 3">ATCC 49958</strain>
    </source>
</reference>
<feature type="transmembrane region" description="Helical" evidence="1">
    <location>
        <begin position="244"/>
        <end position="262"/>
    </location>
</feature>
<evidence type="ECO:0000313" key="3">
    <source>
        <dbReference type="Proteomes" id="UP000476837"/>
    </source>
</evidence>
<organism evidence="2 3">
    <name type="scientific">Azospirillum brasilense</name>
    <dbReference type="NCBI Taxonomy" id="192"/>
    <lineage>
        <taxon>Bacteria</taxon>
        <taxon>Pseudomonadati</taxon>
        <taxon>Pseudomonadota</taxon>
        <taxon>Alphaproteobacteria</taxon>
        <taxon>Rhodospirillales</taxon>
        <taxon>Azospirillaceae</taxon>
        <taxon>Azospirillum</taxon>
    </lineage>
</organism>
<feature type="transmembrane region" description="Helical" evidence="1">
    <location>
        <begin position="169"/>
        <end position="191"/>
    </location>
</feature>
<keyword evidence="1" id="KW-1133">Transmembrane helix</keyword>
<dbReference type="EMBL" id="QOKV01000034">
    <property type="protein sequence ID" value="KAA0677443.1"/>
    <property type="molecule type" value="Genomic_DNA"/>
</dbReference>
<gene>
    <name evidence="2" type="ORF">DS837_29275</name>
</gene>
<dbReference type="AlphaFoldDB" id="A0A6L3ASP4"/>
<name>A0A6L3ASP4_AZOBR</name>
<dbReference type="Proteomes" id="UP000476837">
    <property type="component" value="Unassembled WGS sequence"/>
</dbReference>
<evidence type="ECO:0000313" key="2">
    <source>
        <dbReference type="EMBL" id="KAA0677443.1"/>
    </source>
</evidence>
<keyword evidence="1" id="KW-0812">Transmembrane</keyword>
<feature type="transmembrane region" description="Helical" evidence="1">
    <location>
        <begin position="137"/>
        <end position="157"/>
    </location>
</feature>
<feature type="transmembrane region" description="Helical" evidence="1">
    <location>
        <begin position="203"/>
        <end position="221"/>
    </location>
</feature>
<evidence type="ECO:0000256" key="1">
    <source>
        <dbReference type="SAM" id="Phobius"/>
    </source>
</evidence>
<proteinExistence type="predicted"/>
<accession>A0A6L3ASP4</accession>